<feature type="transmembrane region" description="Helical" evidence="2">
    <location>
        <begin position="89"/>
        <end position="108"/>
    </location>
</feature>
<dbReference type="InterPro" id="IPR046096">
    <property type="entry name" value="DUF6114"/>
</dbReference>
<dbReference type="Proteomes" id="UP001596058">
    <property type="component" value="Unassembled WGS sequence"/>
</dbReference>
<sequence length="134" mass="13908">MKTWRRSRPFWGGLFTLMAGLELLSVSFAVEALPVIVRSGTMGRALMIAIVMIIVGVLLWLQPAQGVLLGLVAVVLSMAALLYTNLGGFLIGTTLGLLGGALGAAWTVSSPPVPRSMGAPASEDQALVTTSVAE</sequence>
<feature type="transmembrane region" description="Helical" evidence="2">
    <location>
        <begin position="66"/>
        <end position="83"/>
    </location>
</feature>
<name>A0ABW1CSP9_9ACTN</name>
<feature type="region of interest" description="Disordered" evidence="1">
    <location>
        <begin position="115"/>
        <end position="134"/>
    </location>
</feature>
<evidence type="ECO:0000313" key="4">
    <source>
        <dbReference type="Proteomes" id="UP001596058"/>
    </source>
</evidence>
<keyword evidence="4" id="KW-1185">Reference proteome</keyword>
<accession>A0ABW1CSP9</accession>
<proteinExistence type="predicted"/>
<feature type="transmembrane region" description="Helical" evidence="2">
    <location>
        <begin position="42"/>
        <end position="61"/>
    </location>
</feature>
<organism evidence="3 4">
    <name type="scientific">Nonomuraea insulae</name>
    <dbReference type="NCBI Taxonomy" id="1616787"/>
    <lineage>
        <taxon>Bacteria</taxon>
        <taxon>Bacillati</taxon>
        <taxon>Actinomycetota</taxon>
        <taxon>Actinomycetes</taxon>
        <taxon>Streptosporangiales</taxon>
        <taxon>Streptosporangiaceae</taxon>
        <taxon>Nonomuraea</taxon>
    </lineage>
</organism>
<comment type="caution">
    <text evidence="3">The sequence shown here is derived from an EMBL/GenBank/DDBJ whole genome shotgun (WGS) entry which is preliminary data.</text>
</comment>
<keyword evidence="2" id="KW-1133">Transmembrane helix</keyword>
<keyword evidence="2" id="KW-0472">Membrane</keyword>
<protein>
    <submittedName>
        <fullName evidence="3">DUF6114 domain-containing protein</fullName>
    </submittedName>
</protein>
<reference evidence="4" key="1">
    <citation type="journal article" date="2019" name="Int. J. Syst. Evol. Microbiol.">
        <title>The Global Catalogue of Microorganisms (GCM) 10K type strain sequencing project: providing services to taxonomists for standard genome sequencing and annotation.</title>
        <authorList>
            <consortium name="The Broad Institute Genomics Platform"/>
            <consortium name="The Broad Institute Genome Sequencing Center for Infectious Disease"/>
            <person name="Wu L."/>
            <person name="Ma J."/>
        </authorList>
    </citation>
    <scope>NUCLEOTIDE SEQUENCE [LARGE SCALE GENOMIC DNA]</scope>
    <source>
        <strain evidence="4">CCUG 53903</strain>
    </source>
</reference>
<evidence type="ECO:0000256" key="2">
    <source>
        <dbReference type="SAM" id="Phobius"/>
    </source>
</evidence>
<evidence type="ECO:0000313" key="3">
    <source>
        <dbReference type="EMBL" id="MFC5827680.1"/>
    </source>
</evidence>
<dbReference type="EMBL" id="JBHSPA010000031">
    <property type="protein sequence ID" value="MFC5827680.1"/>
    <property type="molecule type" value="Genomic_DNA"/>
</dbReference>
<keyword evidence="2" id="KW-0812">Transmembrane</keyword>
<gene>
    <name evidence="3" type="ORF">ACFPZ3_27795</name>
</gene>
<evidence type="ECO:0000256" key="1">
    <source>
        <dbReference type="SAM" id="MobiDB-lite"/>
    </source>
</evidence>
<dbReference type="Pfam" id="PF19609">
    <property type="entry name" value="DUF6114"/>
    <property type="match status" value="1"/>
</dbReference>
<dbReference type="RefSeq" id="WP_379517182.1">
    <property type="nucleotide sequence ID" value="NZ_JBHSPA010000031.1"/>
</dbReference>